<gene>
    <name evidence="1" type="primary">Hypp9190</name>
    <name evidence="1" type="ORF">BLAG_LOCUS12166</name>
</gene>
<dbReference type="EMBL" id="OV696704">
    <property type="protein sequence ID" value="CAH1251950.1"/>
    <property type="molecule type" value="Genomic_DNA"/>
</dbReference>
<dbReference type="Proteomes" id="UP000838412">
    <property type="component" value="Chromosome 19"/>
</dbReference>
<protein>
    <submittedName>
        <fullName evidence="1">Hypp9190 protein</fullName>
    </submittedName>
</protein>
<sequence>MVERVQRRATKLVKSLANLPYSERLRELDLPTLHYRRQRADIIQLFKITHGFDKVRVNNHCNLCGRAMFKPSLATNTRGHQFKYQIQKATGPRAHFFPTRVTPAWNKLSQTTVNSKTVKEFKTRLGQEWGRHPDLFEYKFTY</sequence>
<evidence type="ECO:0000313" key="1">
    <source>
        <dbReference type="EMBL" id="CAH1251950.1"/>
    </source>
</evidence>
<reference evidence="1" key="1">
    <citation type="submission" date="2022-01" db="EMBL/GenBank/DDBJ databases">
        <authorList>
            <person name="Braso-Vives M."/>
        </authorList>
    </citation>
    <scope>NUCLEOTIDE SEQUENCE</scope>
</reference>
<keyword evidence="2" id="KW-1185">Reference proteome</keyword>
<accession>A0A8J9ZCD3</accession>
<name>A0A8J9ZCD3_BRALA</name>
<dbReference type="OrthoDB" id="6152726at2759"/>
<dbReference type="AlphaFoldDB" id="A0A8J9ZCD3"/>
<proteinExistence type="predicted"/>
<organism evidence="1 2">
    <name type="scientific">Branchiostoma lanceolatum</name>
    <name type="common">Common lancelet</name>
    <name type="synonym">Amphioxus lanceolatum</name>
    <dbReference type="NCBI Taxonomy" id="7740"/>
    <lineage>
        <taxon>Eukaryota</taxon>
        <taxon>Metazoa</taxon>
        <taxon>Chordata</taxon>
        <taxon>Cephalochordata</taxon>
        <taxon>Leptocardii</taxon>
        <taxon>Amphioxiformes</taxon>
        <taxon>Branchiostomatidae</taxon>
        <taxon>Branchiostoma</taxon>
    </lineage>
</organism>
<evidence type="ECO:0000313" key="2">
    <source>
        <dbReference type="Proteomes" id="UP000838412"/>
    </source>
</evidence>